<dbReference type="EMBL" id="AZBU02000011">
    <property type="protein sequence ID" value="TKR61116.1"/>
    <property type="molecule type" value="Genomic_DNA"/>
</dbReference>
<keyword evidence="1" id="KW-0732">Signal</keyword>
<sequence length="94" mass="10242">MRSAAVLLLGFVLVAAVLDVARADATMDMLKTLAKQKLGSLTGKKKEEEASKSSSSMLNKKNLCMAGCLLYSQCKRSENPRVKFICREPPTCNC</sequence>
<keyword evidence="3" id="KW-1185">Reference proteome</keyword>
<organism evidence="2 3">
    <name type="scientific">Steinernema carpocapsae</name>
    <name type="common">Entomopathogenic nematode</name>
    <dbReference type="NCBI Taxonomy" id="34508"/>
    <lineage>
        <taxon>Eukaryota</taxon>
        <taxon>Metazoa</taxon>
        <taxon>Ecdysozoa</taxon>
        <taxon>Nematoda</taxon>
        <taxon>Chromadorea</taxon>
        <taxon>Rhabditida</taxon>
        <taxon>Tylenchina</taxon>
        <taxon>Panagrolaimomorpha</taxon>
        <taxon>Strongyloidoidea</taxon>
        <taxon>Steinernematidae</taxon>
        <taxon>Steinernema</taxon>
    </lineage>
</organism>
<feature type="signal peptide" evidence="1">
    <location>
        <begin position="1"/>
        <end position="23"/>
    </location>
</feature>
<gene>
    <name evidence="2" type="ORF">L596_028269</name>
</gene>
<comment type="caution">
    <text evidence="2">The sequence shown here is derived from an EMBL/GenBank/DDBJ whole genome shotgun (WGS) entry which is preliminary data.</text>
</comment>
<name>A0A4U5LXY6_STECR</name>
<evidence type="ECO:0008006" key="4">
    <source>
        <dbReference type="Google" id="ProtNLM"/>
    </source>
</evidence>
<dbReference type="Proteomes" id="UP000298663">
    <property type="component" value="Unassembled WGS sequence"/>
</dbReference>
<proteinExistence type="predicted"/>
<reference evidence="2 3" key="2">
    <citation type="journal article" date="2019" name="G3 (Bethesda)">
        <title>Hybrid Assembly of the Genome of the Entomopathogenic Nematode Steinernema carpocapsae Identifies the X-Chromosome.</title>
        <authorList>
            <person name="Serra L."/>
            <person name="Macchietto M."/>
            <person name="Macias-Munoz A."/>
            <person name="McGill C.J."/>
            <person name="Rodriguez I.M."/>
            <person name="Rodriguez B."/>
            <person name="Murad R."/>
            <person name="Mortazavi A."/>
        </authorList>
    </citation>
    <scope>NUCLEOTIDE SEQUENCE [LARGE SCALE GENOMIC DNA]</scope>
    <source>
        <strain evidence="2 3">ALL</strain>
    </source>
</reference>
<evidence type="ECO:0000313" key="3">
    <source>
        <dbReference type="Proteomes" id="UP000298663"/>
    </source>
</evidence>
<dbReference type="AlphaFoldDB" id="A0A4U5LXY6"/>
<protein>
    <recommendedName>
        <fullName evidence="4">Invertebrate defensins family profile domain-containing protein</fullName>
    </recommendedName>
</protein>
<feature type="chain" id="PRO_5020230434" description="Invertebrate defensins family profile domain-containing protein" evidence="1">
    <location>
        <begin position="24"/>
        <end position="94"/>
    </location>
</feature>
<accession>A0A4U5LXY6</accession>
<evidence type="ECO:0000313" key="2">
    <source>
        <dbReference type="EMBL" id="TKR61116.1"/>
    </source>
</evidence>
<reference evidence="2 3" key="1">
    <citation type="journal article" date="2015" name="Genome Biol.">
        <title>Comparative genomics of Steinernema reveals deeply conserved gene regulatory networks.</title>
        <authorList>
            <person name="Dillman A.R."/>
            <person name="Macchietto M."/>
            <person name="Porter C.F."/>
            <person name="Rogers A."/>
            <person name="Williams B."/>
            <person name="Antoshechkin I."/>
            <person name="Lee M.M."/>
            <person name="Goodwin Z."/>
            <person name="Lu X."/>
            <person name="Lewis E.E."/>
            <person name="Goodrich-Blair H."/>
            <person name="Stock S.P."/>
            <person name="Adams B.J."/>
            <person name="Sternberg P.W."/>
            <person name="Mortazavi A."/>
        </authorList>
    </citation>
    <scope>NUCLEOTIDE SEQUENCE [LARGE SCALE GENOMIC DNA]</scope>
    <source>
        <strain evidence="2 3">ALL</strain>
    </source>
</reference>
<evidence type="ECO:0000256" key="1">
    <source>
        <dbReference type="SAM" id="SignalP"/>
    </source>
</evidence>